<protein>
    <submittedName>
        <fullName evidence="2">Uncharacterized protein</fullName>
    </submittedName>
</protein>
<evidence type="ECO:0000313" key="2">
    <source>
        <dbReference type="EMBL" id="TBU62300.1"/>
    </source>
</evidence>
<name>A0A4Q9Q5C3_9APHY</name>
<accession>A0A4Q9Q5C3</accession>
<gene>
    <name evidence="2" type="ORF">BD310DRAFT_919099</name>
</gene>
<dbReference type="Proteomes" id="UP000292082">
    <property type="component" value="Unassembled WGS sequence"/>
</dbReference>
<dbReference type="AlphaFoldDB" id="A0A4Q9Q5C3"/>
<evidence type="ECO:0000313" key="3">
    <source>
        <dbReference type="Proteomes" id="UP000292082"/>
    </source>
</evidence>
<keyword evidence="3" id="KW-1185">Reference proteome</keyword>
<feature type="transmembrane region" description="Helical" evidence="1">
    <location>
        <begin position="77"/>
        <end position="96"/>
    </location>
</feature>
<dbReference type="EMBL" id="ML145094">
    <property type="protein sequence ID" value="TBU62300.1"/>
    <property type="molecule type" value="Genomic_DNA"/>
</dbReference>
<keyword evidence="1" id="KW-1133">Transmembrane helix</keyword>
<keyword evidence="1" id="KW-0812">Transmembrane</keyword>
<organism evidence="2 3">
    <name type="scientific">Dichomitus squalens</name>
    <dbReference type="NCBI Taxonomy" id="114155"/>
    <lineage>
        <taxon>Eukaryota</taxon>
        <taxon>Fungi</taxon>
        <taxon>Dikarya</taxon>
        <taxon>Basidiomycota</taxon>
        <taxon>Agaricomycotina</taxon>
        <taxon>Agaricomycetes</taxon>
        <taxon>Polyporales</taxon>
        <taxon>Polyporaceae</taxon>
        <taxon>Dichomitus</taxon>
    </lineage>
</organism>
<evidence type="ECO:0000256" key="1">
    <source>
        <dbReference type="SAM" id="Phobius"/>
    </source>
</evidence>
<proteinExistence type="predicted"/>
<reference evidence="2 3" key="1">
    <citation type="submission" date="2019-01" db="EMBL/GenBank/DDBJ databases">
        <title>Draft genome sequences of three monokaryotic isolates of the white-rot basidiomycete fungus Dichomitus squalens.</title>
        <authorList>
            <consortium name="DOE Joint Genome Institute"/>
            <person name="Lopez S.C."/>
            <person name="Andreopoulos B."/>
            <person name="Pangilinan J."/>
            <person name="Lipzen A."/>
            <person name="Riley R."/>
            <person name="Ahrendt S."/>
            <person name="Ng V."/>
            <person name="Barry K."/>
            <person name="Daum C."/>
            <person name="Grigoriev I.V."/>
            <person name="Hilden K.S."/>
            <person name="Makela M.R."/>
            <person name="de Vries R.P."/>
        </authorList>
    </citation>
    <scope>NUCLEOTIDE SEQUENCE [LARGE SCALE GENOMIC DNA]</scope>
    <source>
        <strain evidence="2 3">CBS 464.89</strain>
    </source>
</reference>
<keyword evidence="1" id="KW-0472">Membrane</keyword>
<sequence length="105" mass="12012">MVVWSLFWAAVSAYTHVLSYLSWLYATCSDHSSRDFLTTTKSMYEVGCKTASMRIDGPRWTCDITSTVGFPYLRYDVAVIAIIICIFVVTSILGIWDNELKYMMI</sequence>